<feature type="domain" description="Ketosynthase family 3 (KS3)" evidence="13">
    <location>
        <begin position="3"/>
        <end position="410"/>
    </location>
</feature>
<dbReference type="Proteomes" id="UP001481413">
    <property type="component" value="Unassembled WGS sequence"/>
</dbReference>
<dbReference type="PIRSF" id="PIRSF000447">
    <property type="entry name" value="KAS_II"/>
    <property type="match status" value="1"/>
</dbReference>
<dbReference type="PROSITE" id="PS52004">
    <property type="entry name" value="KS3_2"/>
    <property type="match status" value="1"/>
</dbReference>
<evidence type="ECO:0000313" key="15">
    <source>
        <dbReference type="Proteomes" id="UP001481413"/>
    </source>
</evidence>
<dbReference type="NCBIfam" id="TIGR03150">
    <property type="entry name" value="fabF"/>
    <property type="match status" value="1"/>
</dbReference>
<evidence type="ECO:0000256" key="8">
    <source>
        <dbReference type="ARBA" id="ARBA00023098"/>
    </source>
</evidence>
<evidence type="ECO:0000256" key="5">
    <source>
        <dbReference type="ARBA" id="ARBA00022516"/>
    </source>
</evidence>
<keyword evidence="5 11" id="KW-0444">Lipid biosynthesis</keyword>
<evidence type="ECO:0000256" key="12">
    <source>
        <dbReference type="RuleBase" id="RU003694"/>
    </source>
</evidence>
<dbReference type="Pfam" id="PF00109">
    <property type="entry name" value="ketoacyl-synt"/>
    <property type="match status" value="1"/>
</dbReference>
<reference evidence="14 15" key="1">
    <citation type="submission" date="2024-04" db="EMBL/GenBank/DDBJ databases">
        <title>Draft genome sequence of Thalassolituus maritimus NBRC 116585.</title>
        <authorList>
            <person name="Miyakawa T."/>
            <person name="Kusuya Y."/>
            <person name="Miura T."/>
        </authorList>
    </citation>
    <scope>NUCLEOTIDE SEQUENCE [LARGE SCALE GENOMIC DNA]</scope>
    <source>
        <strain evidence="14 15">5NW40-0001</strain>
    </source>
</reference>
<dbReference type="Gene3D" id="3.40.47.10">
    <property type="match status" value="1"/>
</dbReference>
<dbReference type="PANTHER" id="PTHR11712:SF336">
    <property type="entry name" value="3-OXOACYL-[ACYL-CARRIER-PROTEIN] SYNTHASE, MITOCHONDRIAL"/>
    <property type="match status" value="1"/>
</dbReference>
<evidence type="ECO:0000256" key="4">
    <source>
        <dbReference type="ARBA" id="ARBA00014657"/>
    </source>
</evidence>
<dbReference type="NCBIfam" id="NF004970">
    <property type="entry name" value="PRK06333.1"/>
    <property type="match status" value="1"/>
</dbReference>
<keyword evidence="15" id="KW-1185">Reference proteome</keyword>
<dbReference type="PANTHER" id="PTHR11712">
    <property type="entry name" value="POLYKETIDE SYNTHASE-RELATED"/>
    <property type="match status" value="1"/>
</dbReference>
<dbReference type="InterPro" id="IPR017568">
    <property type="entry name" value="3-oxoacyl-ACP_synth-2"/>
</dbReference>
<evidence type="ECO:0000256" key="1">
    <source>
        <dbReference type="ARBA" id="ARBA00005194"/>
    </source>
</evidence>
<sequence>MRKKRVVVTGLGTVNPCGLNAEDSWQAVLSGQSGISTIQTFDTSEFSVAIGGEVHGFDPTSVLSIKDTRKLDPFIQYALVAAEEGIAQAGFCSDLKPERVGVAVGSGIGGLSTIESNVLQLANNGPRRVSPSLVPGSVINMASGNIAIRHGYRGPNFSISTACTSGSHNIGYAVRTIVYGDADVMIAGGSEMACSPIGLAGFASARALSTRNDAPEEASRPWDKDRDGFVLSNGAGILVLESLDHAVQRGATILAEISGFGMSDDAFHVTSPPDDGAGAALAMNNALRDAGLTSSDIHYVNAHGTSTQAGDAAEIQAIRTVFGQDASHIPVSSTKSMTGHLVGAAGALEALFCVLALRDQVAPGTRNLAESDVGDDIDLMPNSSRALPLAHVMSNSFGFGGTNSSLIFSRWEGA</sequence>
<keyword evidence="8" id="KW-0443">Lipid metabolism</keyword>
<evidence type="ECO:0000256" key="6">
    <source>
        <dbReference type="ARBA" id="ARBA00022679"/>
    </source>
</evidence>
<comment type="catalytic activity">
    <reaction evidence="11">
        <text>(9Z)-hexadecenoyl-[ACP] + malonyl-[ACP] + H(+) = 3-oxo-(11Z)-octadecenoyl-[ACP] + holo-[ACP] + CO2</text>
        <dbReference type="Rhea" id="RHEA:55040"/>
        <dbReference type="Rhea" id="RHEA-COMP:9623"/>
        <dbReference type="Rhea" id="RHEA-COMP:9685"/>
        <dbReference type="Rhea" id="RHEA-COMP:10800"/>
        <dbReference type="Rhea" id="RHEA-COMP:14074"/>
        <dbReference type="ChEBI" id="CHEBI:15378"/>
        <dbReference type="ChEBI" id="CHEBI:16526"/>
        <dbReference type="ChEBI" id="CHEBI:64479"/>
        <dbReference type="ChEBI" id="CHEBI:78449"/>
        <dbReference type="ChEBI" id="CHEBI:83989"/>
        <dbReference type="ChEBI" id="CHEBI:138538"/>
        <dbReference type="EC" id="2.3.1.179"/>
    </reaction>
</comment>
<keyword evidence="10 11" id="KW-0012">Acyltransferase</keyword>
<dbReference type="InterPro" id="IPR014031">
    <property type="entry name" value="Ketoacyl_synth_C"/>
</dbReference>
<dbReference type="InterPro" id="IPR014030">
    <property type="entry name" value="Ketoacyl_synth_N"/>
</dbReference>
<organism evidence="14 15">
    <name type="scientific">Thalassolituus maritimus</name>
    <dbReference type="NCBI Taxonomy" id="484498"/>
    <lineage>
        <taxon>Bacteria</taxon>
        <taxon>Pseudomonadati</taxon>
        <taxon>Pseudomonadota</taxon>
        <taxon>Gammaproteobacteria</taxon>
        <taxon>Oceanospirillales</taxon>
        <taxon>Oceanospirillaceae</taxon>
        <taxon>Thalassolituus</taxon>
    </lineage>
</organism>
<comment type="caution">
    <text evidence="14">The sequence shown here is derived from an EMBL/GenBank/DDBJ whole genome shotgun (WGS) entry which is preliminary data.</text>
</comment>
<evidence type="ECO:0000256" key="7">
    <source>
        <dbReference type="ARBA" id="ARBA00022832"/>
    </source>
</evidence>
<dbReference type="InterPro" id="IPR020841">
    <property type="entry name" value="PKS_Beta-ketoAc_synthase_dom"/>
</dbReference>
<proteinExistence type="inferred from homology"/>
<dbReference type="RefSeq" id="WP_353295555.1">
    <property type="nucleotide sequence ID" value="NZ_BAABWH010000006.1"/>
</dbReference>
<evidence type="ECO:0000259" key="13">
    <source>
        <dbReference type="PROSITE" id="PS52004"/>
    </source>
</evidence>
<comment type="similarity">
    <text evidence="2 11 12">Belongs to the thiolase-like superfamily. Beta-ketoacyl-ACP synthases family.</text>
</comment>
<accession>A0ABQ0A1R4</accession>
<comment type="catalytic activity">
    <reaction evidence="11">
        <text>a fatty acyl-[ACP] + malonyl-[ACP] + H(+) = a 3-oxoacyl-[ACP] + holo-[ACP] + CO2</text>
        <dbReference type="Rhea" id="RHEA:22836"/>
        <dbReference type="Rhea" id="RHEA-COMP:9623"/>
        <dbReference type="Rhea" id="RHEA-COMP:9685"/>
        <dbReference type="Rhea" id="RHEA-COMP:9916"/>
        <dbReference type="Rhea" id="RHEA-COMP:14125"/>
        <dbReference type="ChEBI" id="CHEBI:15378"/>
        <dbReference type="ChEBI" id="CHEBI:16526"/>
        <dbReference type="ChEBI" id="CHEBI:64479"/>
        <dbReference type="ChEBI" id="CHEBI:78449"/>
        <dbReference type="ChEBI" id="CHEBI:78776"/>
        <dbReference type="ChEBI" id="CHEBI:138651"/>
    </reaction>
</comment>
<dbReference type="InterPro" id="IPR018201">
    <property type="entry name" value="Ketoacyl_synth_AS"/>
</dbReference>
<evidence type="ECO:0000256" key="11">
    <source>
        <dbReference type="PIRNR" id="PIRNR000447"/>
    </source>
</evidence>
<dbReference type="InterPro" id="IPR000794">
    <property type="entry name" value="Beta-ketoacyl_synthase"/>
</dbReference>
<name>A0ABQ0A1R4_9GAMM</name>
<evidence type="ECO:0000256" key="10">
    <source>
        <dbReference type="ARBA" id="ARBA00023315"/>
    </source>
</evidence>
<dbReference type="EC" id="2.3.1.179" evidence="3 11"/>
<evidence type="ECO:0000313" key="14">
    <source>
        <dbReference type="EMBL" id="GAA6146336.1"/>
    </source>
</evidence>
<comment type="function">
    <text evidence="11">Involved in the type II fatty acid elongation cycle. Catalyzes the elongation of a wide range of acyl-ACP by the addition of two carbons from malonyl-ACP to an acyl acceptor. Can efficiently catalyze the conversion of palmitoleoyl-ACP (cis-hexadec-9-enoyl-ACP) to cis-vaccenoyl-ACP (cis-octadec-11-enoyl-ACP), an essential step in the thermal regulation of fatty acid composition.</text>
</comment>
<dbReference type="CDD" id="cd00834">
    <property type="entry name" value="KAS_I_II"/>
    <property type="match status" value="1"/>
</dbReference>
<protein>
    <recommendedName>
        <fullName evidence="4 11">3-oxoacyl-[acyl-carrier-protein] synthase 2</fullName>
        <ecNumber evidence="3 11">2.3.1.179</ecNumber>
    </recommendedName>
</protein>
<dbReference type="NCBIfam" id="NF005589">
    <property type="entry name" value="PRK07314.1"/>
    <property type="match status" value="1"/>
</dbReference>
<dbReference type="Pfam" id="PF02801">
    <property type="entry name" value="Ketoacyl-synt_C"/>
    <property type="match status" value="1"/>
</dbReference>
<evidence type="ECO:0000256" key="2">
    <source>
        <dbReference type="ARBA" id="ARBA00008467"/>
    </source>
</evidence>
<dbReference type="InterPro" id="IPR016039">
    <property type="entry name" value="Thiolase-like"/>
</dbReference>
<dbReference type="SUPFAM" id="SSF53901">
    <property type="entry name" value="Thiolase-like"/>
    <property type="match status" value="2"/>
</dbReference>
<comment type="pathway">
    <text evidence="1 11">Lipid metabolism; fatty acid biosynthesis.</text>
</comment>
<keyword evidence="6 11" id="KW-0808">Transferase</keyword>
<gene>
    <name evidence="14" type="primary">fabF</name>
    <name evidence="14" type="ORF">NBRC116585_24540</name>
</gene>
<keyword evidence="9 11" id="KW-0275">Fatty acid biosynthesis</keyword>
<evidence type="ECO:0000256" key="3">
    <source>
        <dbReference type="ARBA" id="ARBA00012356"/>
    </source>
</evidence>
<evidence type="ECO:0000256" key="9">
    <source>
        <dbReference type="ARBA" id="ARBA00023160"/>
    </source>
</evidence>
<keyword evidence="7" id="KW-0276">Fatty acid metabolism</keyword>
<dbReference type="PROSITE" id="PS00606">
    <property type="entry name" value="KS3_1"/>
    <property type="match status" value="1"/>
</dbReference>
<dbReference type="SMART" id="SM00825">
    <property type="entry name" value="PKS_KS"/>
    <property type="match status" value="1"/>
</dbReference>
<dbReference type="EMBL" id="BAABWH010000006">
    <property type="protein sequence ID" value="GAA6146336.1"/>
    <property type="molecule type" value="Genomic_DNA"/>
</dbReference>